<dbReference type="Proteomes" id="UP000198418">
    <property type="component" value="Unassembled WGS sequence"/>
</dbReference>
<evidence type="ECO:0000313" key="4">
    <source>
        <dbReference type="Proteomes" id="UP000198418"/>
    </source>
</evidence>
<dbReference type="SMART" id="SM00175">
    <property type="entry name" value="RAB"/>
    <property type="match status" value="1"/>
</dbReference>
<protein>
    <submittedName>
        <fullName evidence="3">Ras-related protein Rab-22</fullName>
    </submittedName>
</protein>
<proteinExistence type="predicted"/>
<dbReference type="AlphaFoldDB" id="A0A212RHU4"/>
<sequence length="168" mass="18165">MRFSAKVMLLGDIGVGKTSLARRLVFGKFDADYKTTIGVDILTHELKLVGRPEDVWAKLLLWDTDGDFGHHIFKSVYISGASGALIVADSSRPPTLEKMFALAAGFAEAAPGRPVLGLVNKADIVRPDLAAHDRLGLPEDQIMITSAKSGENVAAAFEGIAETIYRRR</sequence>
<dbReference type="GO" id="GO:0005525">
    <property type="term" value="F:GTP binding"/>
    <property type="evidence" value="ECO:0007669"/>
    <property type="project" value="UniProtKB-KW"/>
</dbReference>
<accession>A0A212RHU4</accession>
<evidence type="ECO:0000256" key="2">
    <source>
        <dbReference type="ARBA" id="ARBA00023134"/>
    </source>
</evidence>
<dbReference type="InterPro" id="IPR027417">
    <property type="entry name" value="P-loop_NTPase"/>
</dbReference>
<keyword evidence="1" id="KW-0547">Nucleotide-binding</keyword>
<dbReference type="Pfam" id="PF08477">
    <property type="entry name" value="Roc"/>
    <property type="match status" value="1"/>
</dbReference>
<dbReference type="RefSeq" id="WP_088520790.1">
    <property type="nucleotide sequence ID" value="NZ_FYDG01000004.1"/>
</dbReference>
<keyword evidence="4" id="KW-1185">Reference proteome</keyword>
<dbReference type="PRINTS" id="PR00449">
    <property type="entry name" value="RASTRNSFRMNG"/>
</dbReference>
<name>A0A212RHU4_RHOAC</name>
<dbReference type="PANTHER" id="PTHR24073">
    <property type="entry name" value="DRAB5-RELATED"/>
    <property type="match status" value="1"/>
</dbReference>
<dbReference type="Gene3D" id="3.40.50.300">
    <property type="entry name" value="P-loop containing nucleotide triphosphate hydrolases"/>
    <property type="match status" value="1"/>
</dbReference>
<reference evidence="4" key="1">
    <citation type="submission" date="2017-06" db="EMBL/GenBank/DDBJ databases">
        <authorList>
            <person name="Varghese N."/>
            <person name="Submissions S."/>
        </authorList>
    </citation>
    <scope>NUCLEOTIDE SEQUENCE [LARGE SCALE GENOMIC DNA]</scope>
    <source>
        <strain evidence="4">DSM 137</strain>
    </source>
</reference>
<gene>
    <name evidence="3" type="ORF">SAMN06265338_104256</name>
</gene>
<dbReference type="OrthoDB" id="7957980at2"/>
<organism evidence="3 4">
    <name type="scientific">Rhodoblastus acidophilus</name>
    <name type="common">Rhodopseudomonas acidophila</name>
    <dbReference type="NCBI Taxonomy" id="1074"/>
    <lineage>
        <taxon>Bacteria</taxon>
        <taxon>Pseudomonadati</taxon>
        <taxon>Pseudomonadota</taxon>
        <taxon>Alphaproteobacteria</taxon>
        <taxon>Hyphomicrobiales</taxon>
        <taxon>Rhodoblastaceae</taxon>
        <taxon>Rhodoblastus</taxon>
    </lineage>
</organism>
<evidence type="ECO:0000313" key="3">
    <source>
        <dbReference type="EMBL" id="SNB71992.1"/>
    </source>
</evidence>
<dbReference type="PROSITE" id="PS51419">
    <property type="entry name" value="RAB"/>
    <property type="match status" value="1"/>
</dbReference>
<dbReference type="EMBL" id="FYDG01000004">
    <property type="protein sequence ID" value="SNB71992.1"/>
    <property type="molecule type" value="Genomic_DNA"/>
</dbReference>
<keyword evidence="2" id="KW-0342">GTP-binding</keyword>
<dbReference type="SUPFAM" id="SSF52540">
    <property type="entry name" value="P-loop containing nucleoside triphosphate hydrolases"/>
    <property type="match status" value="1"/>
</dbReference>
<evidence type="ECO:0000256" key="1">
    <source>
        <dbReference type="ARBA" id="ARBA00022741"/>
    </source>
</evidence>